<accession>A0AAW8CL96</accession>
<keyword evidence="2" id="KW-1185">Reference proteome</keyword>
<gene>
    <name evidence="1" type="ORF">QJU57_08875</name>
</gene>
<dbReference type="AlphaFoldDB" id="A0AAW8CL96"/>
<dbReference type="Proteomes" id="UP001226020">
    <property type="component" value="Unassembled WGS sequence"/>
</dbReference>
<name>A0AAW8CL96_9PAST</name>
<proteinExistence type="predicted"/>
<evidence type="ECO:0000313" key="2">
    <source>
        <dbReference type="Proteomes" id="UP001226020"/>
    </source>
</evidence>
<comment type="caution">
    <text evidence="1">The sequence shown here is derived from an EMBL/GenBank/DDBJ whole genome shotgun (WGS) entry which is preliminary data.</text>
</comment>
<protein>
    <submittedName>
        <fullName evidence="1">DUF4123 domain-containing protein</fullName>
    </submittedName>
</protein>
<sequence length="200" mass="24043">RRFIYMPTYDKRLLYFRFFDPVVLEEYLDMITCYPKKLATFFCGELIHSFGVCRQDDFVDYVPTINLSETERAEKRFEEYEMQIFIEQYDNKLLQQIAENLINDFPNLSKSYDKQSIHKIVRENFELAKRYNIVLTGSIYLLAGYQLFFCKPINELDEQGIIIQILNSDEEELIKIEYIKQRIKYLEADNMITVVNKELL</sequence>
<dbReference type="EMBL" id="JASAXT010000017">
    <property type="protein sequence ID" value="MDP8149185.1"/>
    <property type="molecule type" value="Genomic_DNA"/>
</dbReference>
<evidence type="ECO:0000313" key="1">
    <source>
        <dbReference type="EMBL" id="MDP8149185.1"/>
    </source>
</evidence>
<organism evidence="1 2">
    <name type="scientific">Phocoenobacter atlanticus subsp. atlanticus</name>
    <dbReference type="NCBI Taxonomy" id="3061285"/>
    <lineage>
        <taxon>Bacteria</taxon>
        <taxon>Pseudomonadati</taxon>
        <taxon>Pseudomonadota</taxon>
        <taxon>Gammaproteobacteria</taxon>
        <taxon>Pasteurellales</taxon>
        <taxon>Pasteurellaceae</taxon>
        <taxon>Phocoenobacter</taxon>
        <taxon>Phocoenobacter atlanticus</taxon>
    </lineage>
</organism>
<feature type="non-terminal residue" evidence="1">
    <location>
        <position position="1"/>
    </location>
</feature>
<reference evidence="1 2" key="1">
    <citation type="journal article" date="2023" name="Front. Microbiol.">
        <title>Phylogeography and host specificity of Pasteurellaceae pathogenic to sea-farmed fish in the north-east Atlantic.</title>
        <authorList>
            <person name="Gulla S."/>
            <person name="Colquhoun D.J."/>
            <person name="Olsen A.B."/>
            <person name="Spilsberg B."/>
            <person name="Lagesen K."/>
            <person name="Aakesson C.P."/>
            <person name="Strom S."/>
            <person name="Manji F."/>
            <person name="Birkbeck T.H."/>
            <person name="Nilsen H.K."/>
        </authorList>
    </citation>
    <scope>NUCLEOTIDE SEQUENCE [LARGE SCALE GENOMIC DNA]</scope>
    <source>
        <strain evidence="1 2">NVIB3131</strain>
    </source>
</reference>